<name>A0A160TRV5_9ZZZZ</name>
<proteinExistence type="predicted"/>
<dbReference type="PROSITE" id="PS51257">
    <property type="entry name" value="PROKAR_LIPOPROTEIN"/>
    <property type="match status" value="1"/>
</dbReference>
<sequence>MAYLRSGSLLASMLLLAGCSGGNDTPGAATPAEARALNDAAAMLDANSVDMNAVSANQIDDGNEEQPQ</sequence>
<accession>A0A160TRV5</accession>
<dbReference type="EMBL" id="CZQE01000408">
    <property type="protein sequence ID" value="CUS46884.1"/>
    <property type="molecule type" value="Genomic_DNA"/>
</dbReference>
<organism evidence="1">
    <name type="scientific">hydrothermal vent metagenome</name>
    <dbReference type="NCBI Taxonomy" id="652676"/>
    <lineage>
        <taxon>unclassified sequences</taxon>
        <taxon>metagenomes</taxon>
        <taxon>ecological metagenomes</taxon>
    </lineage>
</organism>
<protein>
    <submittedName>
        <fullName evidence="1">Uncharacterized protein</fullName>
    </submittedName>
</protein>
<gene>
    <name evidence="1" type="ORF">MGWOODY_Smn2128</name>
</gene>
<evidence type="ECO:0000313" key="1">
    <source>
        <dbReference type="EMBL" id="CUS46884.1"/>
    </source>
</evidence>
<reference evidence="1" key="1">
    <citation type="submission" date="2015-10" db="EMBL/GenBank/DDBJ databases">
        <authorList>
            <person name="Gilbert D.G."/>
        </authorList>
    </citation>
    <scope>NUCLEOTIDE SEQUENCE</scope>
</reference>
<dbReference type="AlphaFoldDB" id="A0A160TRV5"/>